<feature type="transmembrane region" description="Helical" evidence="6">
    <location>
        <begin position="20"/>
        <end position="41"/>
    </location>
</feature>
<keyword evidence="3 6" id="KW-0812">Transmembrane</keyword>
<feature type="transmembrane region" description="Helical" evidence="6">
    <location>
        <begin position="111"/>
        <end position="129"/>
    </location>
</feature>
<keyword evidence="4 6" id="KW-1133">Transmembrane helix</keyword>
<comment type="subcellular location">
    <subcellularLocation>
        <location evidence="1">Cell membrane</location>
        <topology evidence="1">Multi-pass membrane protein</topology>
    </subcellularLocation>
</comment>
<keyword evidence="8" id="KW-1185">Reference proteome</keyword>
<dbReference type="PANTHER" id="PTHR30250">
    <property type="entry name" value="PST FAMILY PREDICTED COLANIC ACID TRANSPORTER"/>
    <property type="match status" value="1"/>
</dbReference>
<keyword evidence="5 6" id="KW-0472">Membrane</keyword>
<organism evidence="7 8">
    <name type="scientific">Microlunatus ginsengisoli</name>
    <dbReference type="NCBI Taxonomy" id="363863"/>
    <lineage>
        <taxon>Bacteria</taxon>
        <taxon>Bacillati</taxon>
        <taxon>Actinomycetota</taxon>
        <taxon>Actinomycetes</taxon>
        <taxon>Propionibacteriales</taxon>
        <taxon>Propionibacteriaceae</taxon>
        <taxon>Microlunatus</taxon>
    </lineage>
</organism>
<evidence type="ECO:0000256" key="5">
    <source>
        <dbReference type="ARBA" id="ARBA00023136"/>
    </source>
</evidence>
<feature type="transmembrane region" description="Helical" evidence="6">
    <location>
        <begin position="285"/>
        <end position="309"/>
    </location>
</feature>
<feature type="transmembrane region" description="Helical" evidence="6">
    <location>
        <begin position="141"/>
        <end position="165"/>
    </location>
</feature>
<accession>A0ABP6ZIJ3</accession>
<dbReference type="Proteomes" id="UP001501490">
    <property type="component" value="Unassembled WGS sequence"/>
</dbReference>
<dbReference type="InterPro" id="IPR002797">
    <property type="entry name" value="Polysacc_synth"/>
</dbReference>
<feature type="transmembrane region" description="Helical" evidence="6">
    <location>
        <begin position="87"/>
        <end position="105"/>
    </location>
</feature>
<feature type="transmembrane region" description="Helical" evidence="6">
    <location>
        <begin position="358"/>
        <end position="377"/>
    </location>
</feature>
<evidence type="ECO:0000256" key="1">
    <source>
        <dbReference type="ARBA" id="ARBA00004651"/>
    </source>
</evidence>
<dbReference type="EMBL" id="BAABAB010000005">
    <property type="protein sequence ID" value="GAA3607328.1"/>
    <property type="molecule type" value="Genomic_DNA"/>
</dbReference>
<evidence type="ECO:0000313" key="7">
    <source>
        <dbReference type="EMBL" id="GAA3607328.1"/>
    </source>
</evidence>
<feature type="transmembrane region" description="Helical" evidence="6">
    <location>
        <begin position="47"/>
        <end position="66"/>
    </location>
</feature>
<feature type="transmembrane region" description="Helical" evidence="6">
    <location>
        <begin position="383"/>
        <end position="407"/>
    </location>
</feature>
<feature type="transmembrane region" description="Helical" evidence="6">
    <location>
        <begin position="245"/>
        <end position="265"/>
    </location>
</feature>
<reference evidence="8" key="1">
    <citation type="journal article" date="2019" name="Int. J. Syst. Evol. Microbiol.">
        <title>The Global Catalogue of Microorganisms (GCM) 10K type strain sequencing project: providing services to taxonomists for standard genome sequencing and annotation.</title>
        <authorList>
            <consortium name="The Broad Institute Genomics Platform"/>
            <consortium name="The Broad Institute Genome Sequencing Center for Infectious Disease"/>
            <person name="Wu L."/>
            <person name="Ma J."/>
        </authorList>
    </citation>
    <scope>NUCLEOTIDE SEQUENCE [LARGE SCALE GENOMIC DNA]</scope>
    <source>
        <strain evidence="8">JCM 16929</strain>
    </source>
</reference>
<evidence type="ECO:0000313" key="8">
    <source>
        <dbReference type="Proteomes" id="UP001501490"/>
    </source>
</evidence>
<evidence type="ECO:0000256" key="4">
    <source>
        <dbReference type="ARBA" id="ARBA00022989"/>
    </source>
</evidence>
<evidence type="ECO:0000256" key="3">
    <source>
        <dbReference type="ARBA" id="ARBA00022692"/>
    </source>
</evidence>
<protein>
    <recommendedName>
        <fullName evidence="9">Membrane protein involved in the export of O-antigen and teichoic acid</fullName>
    </recommendedName>
</protein>
<dbReference type="InterPro" id="IPR050833">
    <property type="entry name" value="Poly_Biosynth_Transport"/>
</dbReference>
<evidence type="ECO:0000256" key="2">
    <source>
        <dbReference type="ARBA" id="ARBA00022475"/>
    </source>
</evidence>
<comment type="caution">
    <text evidence="7">The sequence shown here is derived from an EMBL/GenBank/DDBJ whole genome shotgun (WGS) entry which is preliminary data.</text>
</comment>
<name>A0ABP6ZIJ3_9ACTN</name>
<keyword evidence="2" id="KW-1003">Cell membrane</keyword>
<dbReference type="Pfam" id="PF01943">
    <property type="entry name" value="Polysacc_synt"/>
    <property type="match status" value="1"/>
</dbReference>
<sequence length="421" mass="43791">MADDTATLSRRSLRLRTRPVLIGNCGYALAQFAILVVLARILGPTEVGLYALALAVTAPVQLGLGLRLRTTLSVDHSATSFSTYTRLSTALAVLALLVGSLIGCLVRPEPAFVVVVVLVAASKAVESVLDVCYGEYQRREILAAIAFSQLLRGAVTLVLVSAAAWLWGLQAALIALAVTWTLQLLLLDYPRASAADSRSTAAGPALRARDLVRRSWPLGLAAALSSLSFAVPRLTVAGLLDADALGVFAILAYPMTVVTILANSLGQANVRSLSVAVRHHGSKELVISMLRMSVVIWGLGFLGAVGAVVCGPQVAHWLLGDAVPVSVGLLLLLVAGATAAGLATIASYAVVSTTRFGWQPVVVCASIAVTLPVMYLATKAFGLTGTALGIVVMYVLQTVFGTVAALWSLRSARSVDEGAAV</sequence>
<gene>
    <name evidence="7" type="ORF">GCM10022236_06420</name>
</gene>
<proteinExistence type="predicted"/>
<dbReference type="RefSeq" id="WP_344801639.1">
    <property type="nucleotide sequence ID" value="NZ_BAABAB010000005.1"/>
</dbReference>
<feature type="transmembrane region" description="Helical" evidence="6">
    <location>
        <begin position="329"/>
        <end position="351"/>
    </location>
</feature>
<evidence type="ECO:0000256" key="6">
    <source>
        <dbReference type="SAM" id="Phobius"/>
    </source>
</evidence>
<dbReference type="PANTHER" id="PTHR30250:SF11">
    <property type="entry name" value="O-ANTIGEN TRANSPORTER-RELATED"/>
    <property type="match status" value="1"/>
</dbReference>
<evidence type="ECO:0008006" key="9">
    <source>
        <dbReference type="Google" id="ProtNLM"/>
    </source>
</evidence>